<sequence>WNARSYECKPRRHQRLDGKRYFQMASPFLAVATRGRMDSPQTSLTLCTHYLCHQ</sequence>
<organism evidence="1 2">
    <name type="scientific">Chaenocephalus aceratus</name>
    <name type="common">Blackfin icefish</name>
    <name type="synonym">Chaenichthys aceratus</name>
    <dbReference type="NCBI Taxonomy" id="36190"/>
    <lineage>
        <taxon>Eukaryota</taxon>
        <taxon>Metazoa</taxon>
        <taxon>Chordata</taxon>
        <taxon>Craniata</taxon>
        <taxon>Vertebrata</taxon>
        <taxon>Euteleostomi</taxon>
        <taxon>Actinopterygii</taxon>
        <taxon>Neopterygii</taxon>
        <taxon>Teleostei</taxon>
        <taxon>Neoteleostei</taxon>
        <taxon>Acanthomorphata</taxon>
        <taxon>Eupercaria</taxon>
        <taxon>Perciformes</taxon>
        <taxon>Notothenioidei</taxon>
        <taxon>Channichthyidae</taxon>
        <taxon>Chaenocephalus</taxon>
    </lineage>
</organism>
<evidence type="ECO:0000313" key="2">
    <source>
        <dbReference type="Proteomes" id="UP001057452"/>
    </source>
</evidence>
<protein>
    <submittedName>
        <fullName evidence="1">Uncharacterized protein</fullName>
    </submittedName>
</protein>
<reference evidence="1" key="1">
    <citation type="submission" date="2022-05" db="EMBL/GenBank/DDBJ databases">
        <title>Chromosome-level genome of Chaenocephalus aceratus.</title>
        <authorList>
            <person name="Park H."/>
        </authorList>
    </citation>
    <scope>NUCLEOTIDE SEQUENCE</scope>
    <source>
        <strain evidence="1">KU_202001</strain>
    </source>
</reference>
<keyword evidence="2" id="KW-1185">Reference proteome</keyword>
<proteinExistence type="predicted"/>
<dbReference type="Proteomes" id="UP001057452">
    <property type="component" value="Chromosome 23"/>
</dbReference>
<comment type="caution">
    <text evidence="1">The sequence shown here is derived from an EMBL/GenBank/DDBJ whole genome shotgun (WGS) entry which is preliminary data.</text>
</comment>
<accession>A0ACB9VS93</accession>
<dbReference type="EMBL" id="CM043807">
    <property type="protein sequence ID" value="KAI4802808.1"/>
    <property type="molecule type" value="Genomic_DNA"/>
</dbReference>
<evidence type="ECO:0000313" key="1">
    <source>
        <dbReference type="EMBL" id="KAI4802808.1"/>
    </source>
</evidence>
<feature type="non-terminal residue" evidence="1">
    <location>
        <position position="1"/>
    </location>
</feature>
<gene>
    <name evidence="1" type="ORF">KUCAC02_006382</name>
</gene>
<name>A0ACB9VS93_CHAAC</name>
<feature type="non-terminal residue" evidence="1">
    <location>
        <position position="54"/>
    </location>
</feature>